<reference evidence="3" key="1">
    <citation type="journal article" date="2019" name="Int. J. Syst. Evol. Microbiol.">
        <title>The Global Catalogue of Microorganisms (GCM) 10K type strain sequencing project: providing services to taxonomists for standard genome sequencing and annotation.</title>
        <authorList>
            <consortium name="The Broad Institute Genomics Platform"/>
            <consortium name="The Broad Institute Genome Sequencing Center for Infectious Disease"/>
            <person name="Wu L."/>
            <person name="Ma J."/>
        </authorList>
    </citation>
    <scope>NUCLEOTIDE SEQUENCE [LARGE SCALE GENOMIC DNA]</scope>
    <source>
        <strain evidence="3">JCM 9687</strain>
    </source>
</reference>
<dbReference type="RefSeq" id="WP_258347797.1">
    <property type="nucleotide sequence ID" value="NZ_BAAAYK010000038.1"/>
</dbReference>
<dbReference type="EMBL" id="BAAAYK010000038">
    <property type="protein sequence ID" value="GAA3355691.1"/>
    <property type="molecule type" value="Genomic_DNA"/>
</dbReference>
<comment type="caution">
    <text evidence="2">The sequence shown here is derived from an EMBL/GenBank/DDBJ whole genome shotgun (WGS) entry which is preliminary data.</text>
</comment>
<accession>A0ABP6RMU6</accession>
<organism evidence="2 3">
    <name type="scientific">Saccharopolyspora gregorii</name>
    <dbReference type="NCBI Taxonomy" id="33914"/>
    <lineage>
        <taxon>Bacteria</taxon>
        <taxon>Bacillati</taxon>
        <taxon>Actinomycetota</taxon>
        <taxon>Actinomycetes</taxon>
        <taxon>Pseudonocardiales</taxon>
        <taxon>Pseudonocardiaceae</taxon>
        <taxon>Saccharopolyspora</taxon>
    </lineage>
</organism>
<dbReference type="InterPro" id="IPR007278">
    <property type="entry name" value="DUF397"/>
</dbReference>
<proteinExistence type="predicted"/>
<evidence type="ECO:0000313" key="2">
    <source>
        <dbReference type="EMBL" id="GAA3355691.1"/>
    </source>
</evidence>
<protein>
    <submittedName>
        <fullName evidence="2">DUF397 domain-containing protein</fullName>
    </submittedName>
</protein>
<evidence type="ECO:0000259" key="1">
    <source>
        <dbReference type="Pfam" id="PF04149"/>
    </source>
</evidence>
<name>A0ABP6RMU6_9PSEU</name>
<feature type="domain" description="DUF397" evidence="1">
    <location>
        <begin position="7"/>
        <end position="58"/>
    </location>
</feature>
<dbReference type="Pfam" id="PF04149">
    <property type="entry name" value="DUF397"/>
    <property type="match status" value="1"/>
</dbReference>
<dbReference type="Proteomes" id="UP001500483">
    <property type="component" value="Unassembled WGS sequence"/>
</dbReference>
<sequence length="65" mass="7152">MRAYDSGWFTSSRSAASSNACVEVRLTDRAVSVRDSKDPYGGDFTVDHRAWSAFLRHLTAPDVTG</sequence>
<evidence type="ECO:0000313" key="3">
    <source>
        <dbReference type="Proteomes" id="UP001500483"/>
    </source>
</evidence>
<gene>
    <name evidence="2" type="ORF">GCM10020366_16800</name>
</gene>
<keyword evidence="3" id="KW-1185">Reference proteome</keyword>